<evidence type="ECO:0000313" key="3">
    <source>
        <dbReference type="Proteomes" id="UP000828924"/>
    </source>
</evidence>
<feature type="region of interest" description="Disordered" evidence="1">
    <location>
        <begin position="88"/>
        <end position="107"/>
    </location>
</feature>
<sequence length="161" mass="16679">MKEVDRGVLVAATLPAEVSAPPVGEAAGLAYGPMHEARSSAPVVQTLQAVFSAYRAGSGELEPYLSPGTAISPVSPAPSAATAVQRLAEAGRRDPYAAESAKPRDGQRRRLLVEVEAVGPSGAGWPLAYAVELRARDGRWEVAALGAAPVLEDPQVTGRKN</sequence>
<dbReference type="Proteomes" id="UP000828924">
    <property type="component" value="Chromosome"/>
</dbReference>
<dbReference type="EMBL" id="CP071872">
    <property type="protein sequence ID" value="UNM11828.1"/>
    <property type="molecule type" value="Genomic_DNA"/>
</dbReference>
<accession>A0ABY3WPT2</accession>
<dbReference type="RefSeq" id="WP_242330412.1">
    <property type="nucleotide sequence ID" value="NZ_CP071872.1"/>
</dbReference>
<organism evidence="2 3">
    <name type="scientific">Streptomyces formicae</name>
    <dbReference type="NCBI Taxonomy" id="1616117"/>
    <lineage>
        <taxon>Bacteria</taxon>
        <taxon>Bacillati</taxon>
        <taxon>Actinomycetota</taxon>
        <taxon>Actinomycetes</taxon>
        <taxon>Kitasatosporales</taxon>
        <taxon>Streptomycetaceae</taxon>
        <taxon>Streptomyces</taxon>
    </lineage>
</organism>
<evidence type="ECO:0000313" key="2">
    <source>
        <dbReference type="EMBL" id="UNM11828.1"/>
    </source>
</evidence>
<feature type="compositionally biased region" description="Basic and acidic residues" evidence="1">
    <location>
        <begin position="89"/>
        <end position="107"/>
    </location>
</feature>
<reference evidence="2 3" key="1">
    <citation type="submission" date="2021-03" db="EMBL/GenBank/DDBJ databases">
        <title>Complete genome of Streptomyces formicae strain 1H-GS9 (DSM 100524).</title>
        <authorList>
            <person name="Atanasov K.E."/>
            <person name="Altabella T."/>
            <person name="Ferrer A."/>
        </authorList>
    </citation>
    <scope>NUCLEOTIDE SEQUENCE [LARGE SCALE GENOMIC DNA]</scope>
    <source>
        <strain evidence="2 3">1H-GS9</strain>
    </source>
</reference>
<evidence type="ECO:0000256" key="1">
    <source>
        <dbReference type="SAM" id="MobiDB-lite"/>
    </source>
</evidence>
<keyword evidence="3" id="KW-1185">Reference proteome</keyword>
<gene>
    <name evidence="2" type="ORF">J4032_09980</name>
</gene>
<name>A0ABY3WPT2_9ACTN</name>
<protein>
    <submittedName>
        <fullName evidence="2">Conjugal transfer protein</fullName>
    </submittedName>
</protein>
<proteinExistence type="predicted"/>